<organism evidence="3 4">
    <name type="scientific">Riccia sorocarpa</name>
    <dbReference type="NCBI Taxonomy" id="122646"/>
    <lineage>
        <taxon>Eukaryota</taxon>
        <taxon>Viridiplantae</taxon>
        <taxon>Streptophyta</taxon>
        <taxon>Embryophyta</taxon>
        <taxon>Marchantiophyta</taxon>
        <taxon>Marchantiopsida</taxon>
        <taxon>Marchantiidae</taxon>
        <taxon>Marchantiales</taxon>
        <taxon>Ricciaceae</taxon>
        <taxon>Riccia</taxon>
    </lineage>
</organism>
<dbReference type="InterPro" id="IPR036291">
    <property type="entry name" value="NAD(P)-bd_dom_sf"/>
</dbReference>
<evidence type="ECO:0000259" key="2">
    <source>
        <dbReference type="Pfam" id="PF14833"/>
    </source>
</evidence>
<reference evidence="3 4" key="1">
    <citation type="submission" date="2024-09" db="EMBL/GenBank/DDBJ databases">
        <title>Chromosome-scale assembly of Riccia sorocarpa.</title>
        <authorList>
            <person name="Paukszto L."/>
        </authorList>
    </citation>
    <scope>NUCLEOTIDE SEQUENCE [LARGE SCALE GENOMIC DNA]</scope>
    <source>
        <strain evidence="3">LP-2024</strain>
        <tissue evidence="3">Aerial parts of the thallus</tissue>
    </source>
</reference>
<dbReference type="Gene3D" id="3.40.50.720">
    <property type="entry name" value="NAD(P)-binding Rossmann-like Domain"/>
    <property type="match status" value="1"/>
</dbReference>
<dbReference type="AlphaFoldDB" id="A0ABD3I7W5"/>
<dbReference type="SUPFAM" id="SSF48179">
    <property type="entry name" value="6-phosphogluconate dehydrogenase C-terminal domain-like"/>
    <property type="match status" value="1"/>
</dbReference>
<evidence type="ECO:0000313" key="4">
    <source>
        <dbReference type="Proteomes" id="UP001633002"/>
    </source>
</evidence>
<accession>A0ABD3I7W5</accession>
<gene>
    <name evidence="3" type="ORF">R1sor_017181</name>
</gene>
<dbReference type="InterPro" id="IPR013328">
    <property type="entry name" value="6PGD_dom2"/>
</dbReference>
<dbReference type="Gene3D" id="1.10.1040.10">
    <property type="entry name" value="N-(1-d-carboxylethyl)-l-norvaline Dehydrogenase, domain 2"/>
    <property type="match status" value="1"/>
</dbReference>
<feature type="domain" description="3-hydroxyisobutyrate dehydrogenase-like NAD-binding" evidence="2">
    <location>
        <begin position="236"/>
        <end position="353"/>
    </location>
</feature>
<dbReference type="PANTHER" id="PTHR43060">
    <property type="entry name" value="3-HYDROXYISOBUTYRATE DEHYDROGENASE-LIKE 1, MITOCHONDRIAL-RELATED"/>
    <property type="match status" value="1"/>
</dbReference>
<evidence type="ECO:0000313" key="3">
    <source>
        <dbReference type="EMBL" id="KAL3699159.1"/>
    </source>
</evidence>
<keyword evidence="4" id="KW-1185">Reference proteome</keyword>
<dbReference type="Pfam" id="PF14833">
    <property type="entry name" value="NAD_binding_11"/>
    <property type="match status" value="1"/>
</dbReference>
<dbReference type="SUPFAM" id="SSF51735">
    <property type="entry name" value="NAD(P)-binding Rossmann-fold domains"/>
    <property type="match status" value="1"/>
</dbReference>
<proteinExistence type="predicted"/>
<dbReference type="EMBL" id="JBJQOH010000001">
    <property type="protein sequence ID" value="KAL3699159.1"/>
    <property type="molecule type" value="Genomic_DNA"/>
</dbReference>
<protein>
    <submittedName>
        <fullName evidence="3">Uncharacterized protein</fullName>
    </submittedName>
</protein>
<feature type="domain" description="6-phosphogluconate dehydrogenase NADP-binding" evidence="1">
    <location>
        <begin position="75"/>
        <end position="232"/>
    </location>
</feature>
<dbReference type="Pfam" id="PF03446">
    <property type="entry name" value="NAD_binding_2"/>
    <property type="match status" value="1"/>
</dbReference>
<dbReference type="InterPro" id="IPR029154">
    <property type="entry name" value="HIBADH-like_NADP-bd"/>
</dbReference>
<evidence type="ECO:0000259" key="1">
    <source>
        <dbReference type="Pfam" id="PF03446"/>
    </source>
</evidence>
<dbReference type="PANTHER" id="PTHR43060:SF15">
    <property type="entry name" value="3-HYDROXYISOBUTYRATE DEHYDROGENASE-LIKE 1, MITOCHONDRIAL-RELATED"/>
    <property type="match status" value="1"/>
</dbReference>
<comment type="caution">
    <text evidence="3">The sequence shown here is derived from an EMBL/GenBank/DDBJ whole genome shotgun (WGS) entry which is preliminary data.</text>
</comment>
<name>A0ABD3I7W5_9MARC</name>
<sequence>MALAVGIWQRAPSPFGTCSNWLLKAHHRNHNLLNIPLRSPQSSSFRGKSFQARNFSVKSMAQSGAPTDVAPGQTRVGWIGTGVMGQAMCGHIMAAGYQVSVYNRTASKAQDLVSKGATLAESPLAVAEQSDVVFTIVGYPSDVREVIIGEKGILKGLKPGGIVVDMTTSQPSLAREISLAAKERSCESIDAPVSGGDKGAKAGTLAIMVGGEKKIFDSLAPLFKCMGSSTYMGPAGSGQSCKLANQVTIASTMVGLVEGMLYAQKAGLNVDTFLQAISGGAAGSKSLELYAGRIRNRDFAPGFYVNHFVKDLGIALEECKDMELGLPGLALAQQLYVSLKSHGEGVLGTQALILALERLNNIKQ</sequence>
<dbReference type="InterPro" id="IPR008927">
    <property type="entry name" value="6-PGluconate_DH-like_C_sf"/>
</dbReference>
<dbReference type="InterPro" id="IPR006115">
    <property type="entry name" value="6PGDH_NADP-bd"/>
</dbReference>
<dbReference type="Proteomes" id="UP001633002">
    <property type="component" value="Unassembled WGS sequence"/>
</dbReference>